<protein>
    <recommendedName>
        <fullName evidence="3">Cell division protein FtsQ</fullName>
    </recommendedName>
</protein>
<gene>
    <name evidence="1" type="ORF">CLV27_0055</name>
</gene>
<dbReference type="EMBL" id="SMFV01000001">
    <property type="protein sequence ID" value="TCK06254.1"/>
    <property type="molecule type" value="Genomic_DNA"/>
</dbReference>
<evidence type="ECO:0000313" key="2">
    <source>
        <dbReference type="Proteomes" id="UP000295777"/>
    </source>
</evidence>
<name>A0A4R1GDS2_9BACT</name>
<evidence type="ECO:0000313" key="1">
    <source>
        <dbReference type="EMBL" id="TCK06254.1"/>
    </source>
</evidence>
<comment type="caution">
    <text evidence="1">The sequence shown here is derived from an EMBL/GenBank/DDBJ whole genome shotgun (WGS) entry which is preliminary data.</text>
</comment>
<keyword evidence="2" id="KW-1185">Reference proteome</keyword>
<proteinExistence type="predicted"/>
<accession>A0A4R1GDS2</accession>
<reference evidence="1 2" key="1">
    <citation type="submission" date="2019-03" db="EMBL/GenBank/DDBJ databases">
        <title>Genomic Encyclopedia of Archaeal and Bacterial Type Strains, Phase II (KMG-II): from individual species to whole genera.</title>
        <authorList>
            <person name="Goeker M."/>
        </authorList>
    </citation>
    <scope>NUCLEOTIDE SEQUENCE [LARGE SCALE GENOMIC DNA]</scope>
    <source>
        <strain evidence="1 2">DSM 24425</strain>
    </source>
</reference>
<dbReference type="AlphaFoldDB" id="A0A4R1GDS2"/>
<sequence>MKKLAVFVLFLALLGVAVYGYVTAPQTVNQVELEIEKETGNWKPKISQFVFTLVKPGERLELEELEYLKEKLESLPWVDRCSVSLLNGVLRIKVWEVTPAFAIFFAGSTYIMSNKGFVLDKVAGFKNFSPIYYYKGKTSPFTVDGEFVKIKNIIRTEIELAKKRLGAFSGFQEKPEIVLTDTGVNLIFKKQKVIVYLDNSENAWSNFVKFDRLANRLPAGVYDFRFFDMLVRGRNEKCLNRKS</sequence>
<organism evidence="1 2">
    <name type="scientific">Phorcysia thermohydrogeniphila</name>
    <dbReference type="NCBI Taxonomy" id="936138"/>
    <lineage>
        <taxon>Bacteria</taxon>
        <taxon>Pseudomonadati</taxon>
        <taxon>Aquificota</taxon>
        <taxon>Aquificia</taxon>
        <taxon>Desulfurobacteriales</taxon>
        <taxon>Desulfurobacteriaceae</taxon>
        <taxon>Phorcysia</taxon>
    </lineage>
</organism>
<dbReference type="Proteomes" id="UP000295777">
    <property type="component" value="Unassembled WGS sequence"/>
</dbReference>
<dbReference type="RefSeq" id="WP_132524624.1">
    <property type="nucleotide sequence ID" value="NZ_SMFV01000001.1"/>
</dbReference>
<evidence type="ECO:0008006" key="3">
    <source>
        <dbReference type="Google" id="ProtNLM"/>
    </source>
</evidence>
<dbReference type="OrthoDB" id="12672at2"/>